<evidence type="ECO:0000313" key="3">
    <source>
        <dbReference type="Proteomes" id="UP000297453"/>
    </source>
</evidence>
<dbReference type="CDD" id="cd01637">
    <property type="entry name" value="IMPase_like"/>
    <property type="match status" value="1"/>
</dbReference>
<dbReference type="RefSeq" id="WP_135584145.1">
    <property type="nucleotide sequence ID" value="NZ_RQEP01000005.1"/>
</dbReference>
<feature type="binding site" evidence="1">
    <location>
        <position position="210"/>
    </location>
    <ligand>
        <name>Mg(2+)</name>
        <dbReference type="ChEBI" id="CHEBI:18420"/>
        <label>1</label>
        <note>catalytic</note>
    </ligand>
</feature>
<protein>
    <submittedName>
        <fullName evidence="2">Inositol monophosphatase family protein</fullName>
    </submittedName>
</protein>
<dbReference type="PANTHER" id="PTHR20854">
    <property type="entry name" value="INOSITOL MONOPHOSPHATASE"/>
    <property type="match status" value="1"/>
</dbReference>
<dbReference type="EMBL" id="RQEP01000005">
    <property type="protein sequence ID" value="TGK06868.1"/>
    <property type="molecule type" value="Genomic_DNA"/>
</dbReference>
<dbReference type="SUPFAM" id="SSF56655">
    <property type="entry name" value="Carbohydrate phosphatase"/>
    <property type="match status" value="1"/>
</dbReference>
<dbReference type="GO" id="GO:0008934">
    <property type="term" value="F:inositol monophosphate 1-phosphatase activity"/>
    <property type="evidence" value="ECO:0007669"/>
    <property type="project" value="TreeGrafter"/>
</dbReference>
<dbReference type="PANTHER" id="PTHR20854:SF4">
    <property type="entry name" value="INOSITOL-1-MONOPHOSPHATASE-RELATED"/>
    <property type="match status" value="1"/>
</dbReference>
<keyword evidence="3" id="KW-1185">Reference proteome</keyword>
<evidence type="ECO:0000256" key="1">
    <source>
        <dbReference type="PIRSR" id="PIRSR600760-2"/>
    </source>
</evidence>
<gene>
    <name evidence="2" type="ORF">EHO59_01715</name>
</gene>
<dbReference type="GO" id="GO:0007165">
    <property type="term" value="P:signal transduction"/>
    <property type="evidence" value="ECO:0007669"/>
    <property type="project" value="TreeGrafter"/>
</dbReference>
<reference evidence="2" key="1">
    <citation type="journal article" date="2019" name="PLoS Negl. Trop. Dis.">
        <title>Revisiting the worldwide diversity of Leptospira species in the environment.</title>
        <authorList>
            <person name="Vincent A.T."/>
            <person name="Schiettekatte O."/>
            <person name="Bourhy P."/>
            <person name="Veyrier F.J."/>
            <person name="Picardeau M."/>
        </authorList>
    </citation>
    <scope>NUCLEOTIDE SEQUENCE [LARGE SCALE GENOMIC DNA]</scope>
    <source>
        <strain evidence="2">SSS9</strain>
    </source>
</reference>
<keyword evidence="1" id="KW-0479">Metal-binding</keyword>
<organism evidence="2 3">
    <name type="scientific">Leptospira semungkisensis</name>
    <dbReference type="NCBI Taxonomy" id="2484985"/>
    <lineage>
        <taxon>Bacteria</taxon>
        <taxon>Pseudomonadati</taxon>
        <taxon>Spirochaetota</taxon>
        <taxon>Spirochaetia</taxon>
        <taxon>Leptospirales</taxon>
        <taxon>Leptospiraceae</taxon>
        <taxon>Leptospira</taxon>
    </lineage>
</organism>
<feature type="binding site" evidence="1">
    <location>
        <position position="68"/>
    </location>
    <ligand>
        <name>Mg(2+)</name>
        <dbReference type="ChEBI" id="CHEBI:18420"/>
        <label>1</label>
        <note>catalytic</note>
    </ligand>
</feature>
<comment type="cofactor">
    <cofactor evidence="1">
        <name>Mg(2+)</name>
        <dbReference type="ChEBI" id="CHEBI:18420"/>
    </cofactor>
</comment>
<dbReference type="AlphaFoldDB" id="A0A4R9G5N4"/>
<keyword evidence="1" id="KW-0460">Magnesium</keyword>
<feature type="binding site" evidence="1">
    <location>
        <position position="87"/>
    </location>
    <ligand>
        <name>Mg(2+)</name>
        <dbReference type="ChEBI" id="CHEBI:18420"/>
        <label>1</label>
        <note>catalytic</note>
    </ligand>
</feature>
<accession>A0A4R9G5N4</accession>
<evidence type="ECO:0000313" key="2">
    <source>
        <dbReference type="EMBL" id="TGK06868.1"/>
    </source>
</evidence>
<comment type="caution">
    <text evidence="2">The sequence shown here is derived from an EMBL/GenBank/DDBJ whole genome shotgun (WGS) entry which is preliminary data.</text>
</comment>
<dbReference type="Proteomes" id="UP000297453">
    <property type="component" value="Unassembled WGS sequence"/>
</dbReference>
<dbReference type="GO" id="GO:0046872">
    <property type="term" value="F:metal ion binding"/>
    <property type="evidence" value="ECO:0007669"/>
    <property type="project" value="UniProtKB-KW"/>
</dbReference>
<dbReference type="PRINTS" id="PR00377">
    <property type="entry name" value="IMPHPHTASES"/>
</dbReference>
<proteinExistence type="predicted"/>
<dbReference type="Gene3D" id="3.40.190.80">
    <property type="match status" value="1"/>
</dbReference>
<dbReference type="GO" id="GO:0006020">
    <property type="term" value="P:inositol metabolic process"/>
    <property type="evidence" value="ECO:0007669"/>
    <property type="project" value="TreeGrafter"/>
</dbReference>
<dbReference type="Pfam" id="PF00459">
    <property type="entry name" value="Inositol_P"/>
    <property type="match status" value="1"/>
</dbReference>
<name>A0A4R9G5N4_9LEPT</name>
<feature type="binding site" evidence="1">
    <location>
        <position position="84"/>
    </location>
    <ligand>
        <name>Mg(2+)</name>
        <dbReference type="ChEBI" id="CHEBI:18420"/>
        <label>1</label>
        <note>catalytic</note>
    </ligand>
</feature>
<sequence length="259" mass="28750">MTLRSDILDVFQSASRQAGSEILKLFNGTSEYDLKDPMQVLTEADLRSHEILEEILSKEFAGFSFVMEEQENQEPLPKTCVVCDELDGTALFSRGMKEFSVILSFLKEGSPYAGCIYYPCSDLFLLSEKGKGTFIGENRIRLSQGGSLDRCILSLEINNTFQDEDYRWISAVSKKTLATRALAATGAGFLELLEGKTDLFMNLSGAKVWDFAAGVLALEEAGGFALDKNGNPLAWDKVRMSAILGRDSDLVKEVYRYKP</sequence>
<feature type="binding site" evidence="1">
    <location>
        <position position="86"/>
    </location>
    <ligand>
        <name>Mg(2+)</name>
        <dbReference type="ChEBI" id="CHEBI:18420"/>
        <label>1</label>
        <note>catalytic</note>
    </ligand>
</feature>
<dbReference type="Gene3D" id="3.30.540.10">
    <property type="entry name" value="Fructose-1,6-Bisphosphatase, subunit A, domain 1"/>
    <property type="match status" value="1"/>
</dbReference>
<dbReference type="OrthoDB" id="343566at2"/>
<dbReference type="InterPro" id="IPR000760">
    <property type="entry name" value="Inositol_monophosphatase-like"/>
</dbReference>